<dbReference type="Pfam" id="PF20209">
    <property type="entry name" value="DUF6570"/>
    <property type="match status" value="1"/>
</dbReference>
<reference evidence="2" key="1">
    <citation type="submission" date="2020-07" db="EMBL/GenBank/DDBJ databases">
        <title>The High-quality genome of the commercially important snow crab, Chionoecetes opilio.</title>
        <authorList>
            <person name="Jeong J.-H."/>
            <person name="Ryu S."/>
        </authorList>
    </citation>
    <scope>NUCLEOTIDE SEQUENCE</scope>
    <source>
        <strain evidence="2">MADBK_172401_WGS</strain>
        <tissue evidence="2">Digestive gland</tissue>
    </source>
</reference>
<keyword evidence="3" id="KW-1185">Reference proteome</keyword>
<comment type="caution">
    <text evidence="2">The sequence shown here is derived from an EMBL/GenBank/DDBJ whole genome shotgun (WGS) entry which is preliminary data.</text>
</comment>
<proteinExistence type="predicted"/>
<evidence type="ECO:0000313" key="2">
    <source>
        <dbReference type="EMBL" id="KAG0723363.1"/>
    </source>
</evidence>
<dbReference type="OrthoDB" id="416437at2759"/>
<sequence length="372" mass="42365">MHAQLGEWNKERQCGHCKESWFDQKIGPKTGLCQRCNQLKYRENDVPRFSVVNDMIPGEVQQCIKILNQVELSAICLIIPYIHFFKRKNGSHGASGHCIAFEQKVDHLLEQIISLPRAVSLLPIIVIERSDDNHKKQFKANRQYIIDALKWLVQNNPEYRHMIINYEVLNEYPESGGNVEGIRRIIDDENLLEVSETNPVASDEDRDRLCAAVAAQQEDDDGDIPRPNSTVGEALSKGIVNEHIKKAVDSIQVGGSDESSNNPVLELLQSSEPASEFMPGFFSKAFPHLFPDGKGDFTKPRLGNQPTFMDWAKHLMRYDRRFANDPIFPLVVTNIYQRRQTLTLGNLYAQRHMGHLSVKELREKLDQGGHAI</sequence>
<dbReference type="AlphaFoldDB" id="A0A8J5CJM2"/>
<evidence type="ECO:0000313" key="3">
    <source>
        <dbReference type="Proteomes" id="UP000770661"/>
    </source>
</evidence>
<protein>
    <recommendedName>
        <fullName evidence="1">DUF6570 domain-containing protein</fullName>
    </recommendedName>
</protein>
<name>A0A8J5CJM2_CHIOP</name>
<dbReference type="InterPro" id="IPR046700">
    <property type="entry name" value="DUF6570"/>
</dbReference>
<gene>
    <name evidence="2" type="ORF">GWK47_005544</name>
</gene>
<dbReference type="EMBL" id="JACEEZ010008370">
    <property type="protein sequence ID" value="KAG0723363.1"/>
    <property type="molecule type" value="Genomic_DNA"/>
</dbReference>
<organism evidence="2 3">
    <name type="scientific">Chionoecetes opilio</name>
    <name type="common">Atlantic snow crab</name>
    <name type="synonym">Cancer opilio</name>
    <dbReference type="NCBI Taxonomy" id="41210"/>
    <lineage>
        <taxon>Eukaryota</taxon>
        <taxon>Metazoa</taxon>
        <taxon>Ecdysozoa</taxon>
        <taxon>Arthropoda</taxon>
        <taxon>Crustacea</taxon>
        <taxon>Multicrustacea</taxon>
        <taxon>Malacostraca</taxon>
        <taxon>Eumalacostraca</taxon>
        <taxon>Eucarida</taxon>
        <taxon>Decapoda</taxon>
        <taxon>Pleocyemata</taxon>
        <taxon>Brachyura</taxon>
        <taxon>Eubrachyura</taxon>
        <taxon>Majoidea</taxon>
        <taxon>Majidae</taxon>
        <taxon>Chionoecetes</taxon>
    </lineage>
</organism>
<accession>A0A8J5CJM2</accession>
<evidence type="ECO:0000259" key="1">
    <source>
        <dbReference type="Pfam" id="PF20209"/>
    </source>
</evidence>
<feature type="domain" description="DUF6570" evidence="1">
    <location>
        <begin position="44"/>
        <end position="170"/>
    </location>
</feature>
<dbReference type="Proteomes" id="UP000770661">
    <property type="component" value="Unassembled WGS sequence"/>
</dbReference>